<protein>
    <submittedName>
        <fullName evidence="2">Uncharacterized protein</fullName>
    </submittedName>
</protein>
<reference evidence="2 3" key="1">
    <citation type="journal article" date="2021" name="Elife">
        <title>Chloroplast acquisition without the gene transfer in kleptoplastic sea slugs, Plakobranchus ocellatus.</title>
        <authorList>
            <person name="Maeda T."/>
            <person name="Takahashi S."/>
            <person name="Yoshida T."/>
            <person name="Shimamura S."/>
            <person name="Takaki Y."/>
            <person name="Nagai Y."/>
            <person name="Toyoda A."/>
            <person name="Suzuki Y."/>
            <person name="Arimoto A."/>
            <person name="Ishii H."/>
            <person name="Satoh N."/>
            <person name="Nishiyama T."/>
            <person name="Hasebe M."/>
            <person name="Maruyama T."/>
            <person name="Minagawa J."/>
            <person name="Obokata J."/>
            <person name="Shigenobu S."/>
        </authorList>
    </citation>
    <scope>NUCLEOTIDE SEQUENCE [LARGE SCALE GENOMIC DNA]</scope>
</reference>
<sequence length="102" mass="11218">MHYGARERANSTSTTSSTGDDEYQQQGGDNPSGVDGNTTISCWQPAMPNTFTLHLESISFTLLLFPLPSPCQIVSRFHHNNSPVFSLNIQTASRLTTSYSHI</sequence>
<gene>
    <name evidence="2" type="ORF">ElyMa_005523000</name>
</gene>
<accession>A0AAV4EWJ2</accession>
<evidence type="ECO:0000313" key="3">
    <source>
        <dbReference type="Proteomes" id="UP000762676"/>
    </source>
</evidence>
<comment type="caution">
    <text evidence="2">The sequence shown here is derived from an EMBL/GenBank/DDBJ whole genome shotgun (WGS) entry which is preliminary data.</text>
</comment>
<evidence type="ECO:0000256" key="1">
    <source>
        <dbReference type="SAM" id="MobiDB-lite"/>
    </source>
</evidence>
<dbReference type="AlphaFoldDB" id="A0AAV4EWJ2"/>
<feature type="compositionally biased region" description="Polar residues" evidence="1">
    <location>
        <begin position="24"/>
        <end position="40"/>
    </location>
</feature>
<feature type="region of interest" description="Disordered" evidence="1">
    <location>
        <begin position="1"/>
        <end position="40"/>
    </location>
</feature>
<organism evidence="2 3">
    <name type="scientific">Elysia marginata</name>
    <dbReference type="NCBI Taxonomy" id="1093978"/>
    <lineage>
        <taxon>Eukaryota</taxon>
        <taxon>Metazoa</taxon>
        <taxon>Spiralia</taxon>
        <taxon>Lophotrochozoa</taxon>
        <taxon>Mollusca</taxon>
        <taxon>Gastropoda</taxon>
        <taxon>Heterobranchia</taxon>
        <taxon>Euthyneura</taxon>
        <taxon>Panpulmonata</taxon>
        <taxon>Sacoglossa</taxon>
        <taxon>Placobranchoidea</taxon>
        <taxon>Plakobranchidae</taxon>
        <taxon>Elysia</taxon>
    </lineage>
</organism>
<proteinExistence type="predicted"/>
<keyword evidence="3" id="KW-1185">Reference proteome</keyword>
<evidence type="ECO:0000313" key="2">
    <source>
        <dbReference type="EMBL" id="GFR65149.1"/>
    </source>
</evidence>
<dbReference type="EMBL" id="BMAT01011025">
    <property type="protein sequence ID" value="GFR65149.1"/>
    <property type="molecule type" value="Genomic_DNA"/>
</dbReference>
<dbReference type="Proteomes" id="UP000762676">
    <property type="component" value="Unassembled WGS sequence"/>
</dbReference>
<name>A0AAV4EWJ2_9GAST</name>